<organism evidence="6 7">
    <name type="scientific">Bordetella avium (strain 197N)</name>
    <dbReference type="NCBI Taxonomy" id="360910"/>
    <lineage>
        <taxon>Bacteria</taxon>
        <taxon>Pseudomonadati</taxon>
        <taxon>Pseudomonadota</taxon>
        <taxon>Betaproteobacteria</taxon>
        <taxon>Burkholderiales</taxon>
        <taxon>Alcaligenaceae</taxon>
        <taxon>Bordetella</taxon>
    </lineage>
</organism>
<dbReference type="Proteomes" id="UP000001977">
    <property type="component" value="Chromosome"/>
</dbReference>
<dbReference type="InterPro" id="IPR003593">
    <property type="entry name" value="AAA+_ATPase"/>
</dbReference>
<evidence type="ECO:0000256" key="2">
    <source>
        <dbReference type="ARBA" id="ARBA00022475"/>
    </source>
</evidence>
<dbReference type="PROSITE" id="PS00211">
    <property type="entry name" value="ABC_TRANSPORTER_1"/>
    <property type="match status" value="1"/>
</dbReference>
<dbReference type="InterPro" id="IPR008995">
    <property type="entry name" value="Mo/tungstate-bd_C_term_dom"/>
</dbReference>
<reference evidence="6 7" key="1">
    <citation type="journal article" date="2006" name="J. Bacteriol.">
        <title>Comparison of the genome sequence of the poultry pathogen Bordetella avium with those of B. bronchiseptica, B. pertussis, and B. parapertussis reveals extensive diversity in surface structures associated with host interaction.</title>
        <authorList>
            <person name="Sebaihia M."/>
            <person name="Preston A."/>
            <person name="Maskell D.J."/>
            <person name="Kuzmiak H."/>
            <person name="Connell T.D."/>
            <person name="King N.D."/>
            <person name="Orndorff P.E."/>
            <person name="Miyamoto D.M."/>
            <person name="Thomson N.R."/>
            <person name="Harris D."/>
            <person name="Goble A."/>
            <person name="Lord A."/>
            <person name="Murphy L."/>
            <person name="Quail M.A."/>
            <person name="Rutter S."/>
            <person name="Squares R."/>
            <person name="Squares S."/>
            <person name="Woodward J."/>
            <person name="Parkhill J."/>
            <person name="Temple L.M."/>
        </authorList>
    </citation>
    <scope>NUCLEOTIDE SEQUENCE [LARGE SCALE GENOMIC DNA]</scope>
    <source>
        <strain evidence="6 7">197N</strain>
    </source>
</reference>
<dbReference type="STRING" id="360910.BAV3357"/>
<dbReference type="SUPFAM" id="SSF52540">
    <property type="entry name" value="P-loop containing nucleoside triphosphate hydrolases"/>
    <property type="match status" value="1"/>
</dbReference>
<dbReference type="eggNOG" id="COG3842">
    <property type="taxonomic scope" value="Bacteria"/>
</dbReference>
<dbReference type="InterPro" id="IPR017871">
    <property type="entry name" value="ABC_transporter-like_CS"/>
</dbReference>
<dbReference type="GO" id="GO:0005524">
    <property type="term" value="F:ATP binding"/>
    <property type="evidence" value="ECO:0007669"/>
    <property type="project" value="UniProtKB-KW"/>
</dbReference>
<gene>
    <name evidence="6" type="ordered locus">BAV3357</name>
</gene>
<dbReference type="InterPro" id="IPR003439">
    <property type="entry name" value="ABC_transporter-like_ATP-bd"/>
</dbReference>
<evidence type="ECO:0000256" key="3">
    <source>
        <dbReference type="ARBA" id="ARBA00022741"/>
    </source>
</evidence>
<dbReference type="Pfam" id="PF00005">
    <property type="entry name" value="ABC_tran"/>
    <property type="match status" value="1"/>
</dbReference>
<accession>Q2KTP3</accession>
<dbReference type="GO" id="GO:0043190">
    <property type="term" value="C:ATP-binding cassette (ABC) transporter complex"/>
    <property type="evidence" value="ECO:0007669"/>
    <property type="project" value="InterPro"/>
</dbReference>
<dbReference type="InterPro" id="IPR027417">
    <property type="entry name" value="P-loop_NTPase"/>
</dbReference>
<protein>
    <submittedName>
        <fullName evidence="6">ABC transporter, ATP-binding protein</fullName>
    </submittedName>
</protein>
<dbReference type="InterPro" id="IPR050093">
    <property type="entry name" value="ABC_SmlMolc_Importer"/>
</dbReference>
<dbReference type="RefSeq" id="WP_012418994.1">
    <property type="nucleotide sequence ID" value="NC_010645.1"/>
</dbReference>
<keyword evidence="2" id="KW-0472">Membrane</keyword>
<dbReference type="GeneID" id="92933382"/>
<dbReference type="KEGG" id="bav:BAV3357"/>
<dbReference type="SUPFAM" id="SSF50331">
    <property type="entry name" value="MOP-like"/>
    <property type="match status" value="1"/>
</dbReference>
<dbReference type="PANTHER" id="PTHR42781">
    <property type="entry name" value="SPERMIDINE/PUTRESCINE IMPORT ATP-BINDING PROTEIN POTA"/>
    <property type="match status" value="1"/>
</dbReference>
<keyword evidence="2" id="KW-1003">Cell membrane</keyword>
<evidence type="ECO:0000256" key="4">
    <source>
        <dbReference type="ARBA" id="ARBA00022840"/>
    </source>
</evidence>
<sequence>MTHSVPITLEQCSKTWPDGTRALHPLDLHIAGGEILALLGPSGCGKTTLLRIICGLEEGDAGSRVFYGDEDVTELPPEERGVGVVFQNYALFPNMSVAQNVAYGLRVRGVSKSEQEERVSAMLERVRLQDYGERRISQLSGGQRQRVALARALAIEPRVLLLDEPLTALDAKLREQLRLELAQMLRGLNMTTVIVTHDQDEAMMLGNRIAVMSAGKIEQVGSAHALFTQPATDFIAGFFGTLCQLRADTHEGRVIAGERQLRFRPHHACLHPAHADALPALIESRFFLGTSIRYELTLPDGQRFSVMAPPDSLFQAGEKASVAILSEL</sequence>
<proteinExistence type="predicted"/>
<keyword evidence="4 6" id="KW-0067">ATP-binding</keyword>
<dbReference type="GO" id="GO:0022857">
    <property type="term" value="F:transmembrane transporter activity"/>
    <property type="evidence" value="ECO:0007669"/>
    <property type="project" value="InterPro"/>
</dbReference>
<evidence type="ECO:0000256" key="1">
    <source>
        <dbReference type="ARBA" id="ARBA00022448"/>
    </source>
</evidence>
<dbReference type="GO" id="GO:0016887">
    <property type="term" value="F:ATP hydrolysis activity"/>
    <property type="evidence" value="ECO:0007669"/>
    <property type="project" value="InterPro"/>
</dbReference>
<dbReference type="OrthoDB" id="5298774at2"/>
<evidence type="ECO:0000313" key="6">
    <source>
        <dbReference type="EMBL" id="CAJ50967.1"/>
    </source>
</evidence>
<keyword evidence="7" id="KW-1185">Reference proteome</keyword>
<dbReference type="EMBL" id="AM167904">
    <property type="protein sequence ID" value="CAJ50967.1"/>
    <property type="molecule type" value="Genomic_DNA"/>
</dbReference>
<dbReference type="SMART" id="SM00382">
    <property type="entry name" value="AAA"/>
    <property type="match status" value="1"/>
</dbReference>
<dbReference type="PROSITE" id="PS50893">
    <property type="entry name" value="ABC_TRANSPORTER_2"/>
    <property type="match status" value="1"/>
</dbReference>
<keyword evidence="3" id="KW-0547">Nucleotide-binding</keyword>
<dbReference type="HOGENOM" id="CLU_000604_1_1_4"/>
<evidence type="ECO:0000313" key="7">
    <source>
        <dbReference type="Proteomes" id="UP000001977"/>
    </source>
</evidence>
<dbReference type="InterPro" id="IPR013611">
    <property type="entry name" value="Transp-assoc_OB_typ2"/>
</dbReference>
<dbReference type="GO" id="GO:0015697">
    <property type="term" value="P:quaternary ammonium group transport"/>
    <property type="evidence" value="ECO:0007669"/>
    <property type="project" value="UniProtKB-ARBA"/>
</dbReference>
<dbReference type="Gene3D" id="3.40.50.300">
    <property type="entry name" value="P-loop containing nucleotide triphosphate hydrolases"/>
    <property type="match status" value="1"/>
</dbReference>
<keyword evidence="1" id="KW-0813">Transport</keyword>
<evidence type="ECO:0000259" key="5">
    <source>
        <dbReference type="PROSITE" id="PS50893"/>
    </source>
</evidence>
<dbReference type="FunFam" id="3.40.50.300:FF:000425">
    <property type="entry name" value="Probable ABC transporter, ATP-binding subunit"/>
    <property type="match status" value="1"/>
</dbReference>
<dbReference type="Pfam" id="PF08402">
    <property type="entry name" value="TOBE_2"/>
    <property type="match status" value="1"/>
</dbReference>
<dbReference type="PANTHER" id="PTHR42781:SF4">
    <property type="entry name" value="SPERMIDINE_PUTRESCINE IMPORT ATP-BINDING PROTEIN POTA"/>
    <property type="match status" value="1"/>
</dbReference>
<dbReference type="AlphaFoldDB" id="Q2KTP3"/>
<feature type="domain" description="ABC transporter" evidence="5">
    <location>
        <begin position="7"/>
        <end position="239"/>
    </location>
</feature>
<name>Q2KTP3_BORA1</name>